<accession>A0ABP8JEQ5</accession>
<dbReference type="RefSeq" id="WP_344993560.1">
    <property type="nucleotide sequence ID" value="NZ_BAABFR010000019.1"/>
</dbReference>
<name>A0ABP8JEQ5_9ACTN</name>
<dbReference type="Gene3D" id="3.20.170.20">
    <property type="entry name" value="Protein of unknown function DUF952"/>
    <property type="match status" value="1"/>
</dbReference>
<proteinExistence type="predicted"/>
<dbReference type="SUPFAM" id="SSF56399">
    <property type="entry name" value="ADP-ribosylation"/>
    <property type="match status" value="1"/>
</dbReference>
<keyword evidence="2" id="KW-1185">Reference proteome</keyword>
<sequence length="110" mass="12041">MLLHLALADDWRAAQAVGEYAVSTRGATLTQVGFVHCSTAEQWRGVRERFYSDLPDDALVLLSIDEARLTAEVRWEPPAPGVTELFPHVYGPVPTVAVVAVESVRLADPQ</sequence>
<reference evidence="2" key="1">
    <citation type="journal article" date="2019" name="Int. J. Syst. Evol. Microbiol.">
        <title>The Global Catalogue of Microorganisms (GCM) 10K type strain sequencing project: providing services to taxonomists for standard genome sequencing and annotation.</title>
        <authorList>
            <consortium name="The Broad Institute Genomics Platform"/>
            <consortium name="The Broad Institute Genome Sequencing Center for Infectious Disease"/>
            <person name="Wu L."/>
            <person name="Ma J."/>
        </authorList>
    </citation>
    <scope>NUCLEOTIDE SEQUENCE [LARGE SCALE GENOMIC DNA]</scope>
    <source>
        <strain evidence="2">JCM 17688</strain>
    </source>
</reference>
<dbReference type="PANTHER" id="PTHR34129">
    <property type="entry name" value="BLR1139 PROTEIN"/>
    <property type="match status" value="1"/>
</dbReference>
<comment type="caution">
    <text evidence="1">The sequence shown here is derived from an EMBL/GenBank/DDBJ whole genome shotgun (WGS) entry which is preliminary data.</text>
</comment>
<protein>
    <submittedName>
        <fullName evidence="1">DUF952 domain-containing protein</fullName>
    </submittedName>
</protein>
<gene>
    <name evidence="1" type="ORF">GCM10023147_16430</name>
</gene>
<dbReference type="PANTHER" id="PTHR34129:SF1">
    <property type="entry name" value="DUF952 DOMAIN-CONTAINING PROTEIN"/>
    <property type="match status" value="1"/>
</dbReference>
<organism evidence="1 2">
    <name type="scientific">Tsukamurella soli</name>
    <dbReference type="NCBI Taxonomy" id="644556"/>
    <lineage>
        <taxon>Bacteria</taxon>
        <taxon>Bacillati</taxon>
        <taxon>Actinomycetota</taxon>
        <taxon>Actinomycetes</taxon>
        <taxon>Mycobacteriales</taxon>
        <taxon>Tsukamurellaceae</taxon>
        <taxon>Tsukamurella</taxon>
    </lineage>
</organism>
<dbReference type="EMBL" id="BAABFR010000019">
    <property type="protein sequence ID" value="GAA4389545.1"/>
    <property type="molecule type" value="Genomic_DNA"/>
</dbReference>
<dbReference type="Proteomes" id="UP001500635">
    <property type="component" value="Unassembled WGS sequence"/>
</dbReference>
<dbReference type="Pfam" id="PF06108">
    <property type="entry name" value="DUF952"/>
    <property type="match status" value="1"/>
</dbReference>
<dbReference type="InterPro" id="IPR009297">
    <property type="entry name" value="DUF952"/>
</dbReference>
<evidence type="ECO:0000313" key="2">
    <source>
        <dbReference type="Proteomes" id="UP001500635"/>
    </source>
</evidence>
<evidence type="ECO:0000313" key="1">
    <source>
        <dbReference type="EMBL" id="GAA4389545.1"/>
    </source>
</evidence>